<protein>
    <submittedName>
        <fullName evidence="2">GNAT family N-acetyltransferase</fullName>
    </submittedName>
</protein>
<proteinExistence type="predicted"/>
<evidence type="ECO:0000313" key="3">
    <source>
        <dbReference type="Proteomes" id="UP000722989"/>
    </source>
</evidence>
<accession>A0ABX0XU62</accession>
<name>A0ABX0XU62_9ACTN</name>
<dbReference type="Gene3D" id="3.40.630.30">
    <property type="match status" value="1"/>
</dbReference>
<dbReference type="RefSeq" id="WP_167924397.1">
    <property type="nucleotide sequence ID" value="NZ_JAATVY010000003.1"/>
</dbReference>
<dbReference type="Pfam" id="PF24553">
    <property type="entry name" value="Rv0428c_C"/>
    <property type="match status" value="1"/>
</dbReference>
<feature type="domain" description="N-acetyltransferase" evidence="1">
    <location>
        <begin position="184"/>
        <end position="317"/>
    </location>
</feature>
<reference evidence="2 3" key="1">
    <citation type="submission" date="2020-03" db="EMBL/GenBank/DDBJ databases">
        <title>WGS of the type strain of Planosporangium spp.</title>
        <authorList>
            <person name="Thawai C."/>
        </authorList>
    </citation>
    <scope>NUCLEOTIDE SEQUENCE [LARGE SCALE GENOMIC DNA]</scope>
    <source>
        <strain evidence="2 3">TBRC 5610</strain>
    </source>
</reference>
<dbReference type="InterPro" id="IPR000182">
    <property type="entry name" value="GNAT_dom"/>
</dbReference>
<dbReference type="InterPro" id="IPR016181">
    <property type="entry name" value="Acyl_CoA_acyltransferase"/>
</dbReference>
<dbReference type="PANTHER" id="PTHR43072">
    <property type="entry name" value="N-ACETYLTRANSFERASE"/>
    <property type="match status" value="1"/>
</dbReference>
<keyword evidence="3" id="KW-1185">Reference proteome</keyword>
<dbReference type="EMBL" id="JAATVY010000003">
    <property type="protein sequence ID" value="NJC69546.1"/>
    <property type="molecule type" value="Genomic_DNA"/>
</dbReference>
<dbReference type="CDD" id="cd04301">
    <property type="entry name" value="NAT_SF"/>
    <property type="match status" value="1"/>
</dbReference>
<dbReference type="PANTHER" id="PTHR43072:SF60">
    <property type="entry name" value="L-2,4-DIAMINOBUTYRIC ACID ACETYLTRANSFERASE"/>
    <property type="match status" value="1"/>
</dbReference>
<organism evidence="2 3">
    <name type="scientific">Planosporangium thailandense</name>
    <dbReference type="NCBI Taxonomy" id="765197"/>
    <lineage>
        <taxon>Bacteria</taxon>
        <taxon>Bacillati</taxon>
        <taxon>Actinomycetota</taxon>
        <taxon>Actinomycetes</taxon>
        <taxon>Micromonosporales</taxon>
        <taxon>Micromonosporaceae</taxon>
        <taxon>Planosporangium</taxon>
    </lineage>
</organism>
<sequence length="317" mass="33846">MLGPHDVGHRVVVRRRVGVRADRPVFSDILGELVDLTERDLTVRTVERVVRVPRAEITHAKRVPDRRRPTATETLERVAAAGWPAPEQARLGEWLLRAASGWTARGNSALPLGDPGRTLRAAVDAVETWYADRGLPPKITVPDPVGGRITVEVTDRGWTPAPPTLVQTAALADVTAAAGAEIEVRLDAAPPDAWLAAVAGYKGTLPDAARRIITGVPLARYAGIYAPDGSPIAVGRGVIADGHPEWLGLSLVTVDPAHRRRGLGRAVVASLARWAAGAGATRAYLQVEERNTAAVAMYAPLGFRTHHAYVTWTAPPA</sequence>
<dbReference type="PROSITE" id="PS51186">
    <property type="entry name" value="GNAT"/>
    <property type="match status" value="1"/>
</dbReference>
<dbReference type="InterPro" id="IPR056935">
    <property type="entry name" value="Rv0428c-like_C"/>
</dbReference>
<gene>
    <name evidence="2" type="ORF">HC031_07395</name>
</gene>
<evidence type="ECO:0000259" key="1">
    <source>
        <dbReference type="PROSITE" id="PS51186"/>
    </source>
</evidence>
<evidence type="ECO:0000313" key="2">
    <source>
        <dbReference type="EMBL" id="NJC69546.1"/>
    </source>
</evidence>
<dbReference type="Proteomes" id="UP000722989">
    <property type="component" value="Unassembled WGS sequence"/>
</dbReference>
<dbReference type="SUPFAM" id="SSF55729">
    <property type="entry name" value="Acyl-CoA N-acyltransferases (Nat)"/>
    <property type="match status" value="1"/>
</dbReference>
<comment type="caution">
    <text evidence="2">The sequence shown here is derived from an EMBL/GenBank/DDBJ whole genome shotgun (WGS) entry which is preliminary data.</text>
</comment>